<dbReference type="NCBIfam" id="TIGR02595">
    <property type="entry name" value="PEP_CTERM"/>
    <property type="match status" value="1"/>
</dbReference>
<evidence type="ECO:0000256" key="1">
    <source>
        <dbReference type="SAM" id="SignalP"/>
    </source>
</evidence>
<dbReference type="OrthoDB" id="9973735at2"/>
<feature type="chain" id="PRO_5018755323" evidence="1">
    <location>
        <begin position="27"/>
        <end position="283"/>
    </location>
</feature>
<proteinExistence type="predicted"/>
<accession>A0A3S2TRJ2</accession>
<organism evidence="3 4">
    <name type="scientific">Rubrivivax albus</name>
    <dbReference type="NCBI Taxonomy" id="2499835"/>
    <lineage>
        <taxon>Bacteria</taxon>
        <taxon>Pseudomonadati</taxon>
        <taxon>Pseudomonadota</taxon>
        <taxon>Betaproteobacteria</taxon>
        <taxon>Burkholderiales</taxon>
        <taxon>Sphaerotilaceae</taxon>
        <taxon>Rubrivivax</taxon>
    </lineage>
</organism>
<dbReference type="AlphaFoldDB" id="A0A3S2TRJ2"/>
<dbReference type="Proteomes" id="UP000288178">
    <property type="component" value="Unassembled WGS sequence"/>
</dbReference>
<keyword evidence="4" id="KW-1185">Reference proteome</keyword>
<evidence type="ECO:0000313" key="3">
    <source>
        <dbReference type="EMBL" id="RVT52237.1"/>
    </source>
</evidence>
<dbReference type="InterPro" id="IPR013424">
    <property type="entry name" value="Ice-binding_C"/>
</dbReference>
<name>A0A3S2TRJ2_9BURK</name>
<dbReference type="EMBL" id="SACT01000002">
    <property type="protein sequence ID" value="RVT52237.1"/>
    <property type="molecule type" value="Genomic_DNA"/>
</dbReference>
<reference evidence="3 4" key="1">
    <citation type="submission" date="2019-01" db="EMBL/GenBank/DDBJ databases">
        <authorList>
            <person name="Chen W.-M."/>
        </authorList>
    </citation>
    <scope>NUCLEOTIDE SEQUENCE [LARGE SCALE GENOMIC DNA]</scope>
    <source>
        <strain evidence="3 4">ICH-3</strain>
    </source>
</reference>
<feature type="domain" description="Ice-binding protein C-terminal" evidence="2">
    <location>
        <begin position="257"/>
        <end position="280"/>
    </location>
</feature>
<comment type="caution">
    <text evidence="3">The sequence shown here is derived from an EMBL/GenBank/DDBJ whole genome shotgun (WGS) entry which is preliminary data.</text>
</comment>
<gene>
    <name evidence="3" type="ORF">ENE75_07205</name>
</gene>
<keyword evidence="1" id="KW-0732">Signal</keyword>
<dbReference type="Pfam" id="PF07589">
    <property type="entry name" value="PEP-CTERM"/>
    <property type="match status" value="1"/>
</dbReference>
<feature type="signal peptide" evidence="1">
    <location>
        <begin position="1"/>
        <end position="26"/>
    </location>
</feature>
<evidence type="ECO:0000259" key="2">
    <source>
        <dbReference type="Pfam" id="PF07589"/>
    </source>
</evidence>
<protein>
    <submittedName>
        <fullName evidence="3">PEP-CTERM sorting domain-containing protein</fullName>
    </submittedName>
</protein>
<evidence type="ECO:0000313" key="4">
    <source>
        <dbReference type="Proteomes" id="UP000288178"/>
    </source>
</evidence>
<dbReference type="RefSeq" id="WP_128197310.1">
    <property type="nucleotide sequence ID" value="NZ_SACT01000002.1"/>
</dbReference>
<sequence length="283" mass="29849">MPAQRSPAFATTLTAALALAAMPAWAASTLQVEQRTATLAVTAYAGVAVVDANLPCAGLPFPDTFEQCSFDGSLGDPATVQVALTPGRLEIAGSGRADAAESQWAAALMLDWHTWQEHGVANDSGDAVLTGAGGHGSTLWSEVYGPAIAPGTPGTREVRVWNLQNVFFTLDQTTAYTLSGSSFGEYMPLTLARDDGTGVYVGVGLPGITALSPYSFGGVLAAGRYRLSNFDFVQSDFQDSYAYGWAYTMRFHDTVAAVPEPEALVLMTLGLVALRARARRREA</sequence>